<dbReference type="SUPFAM" id="SSF50685">
    <property type="entry name" value="Barwin-like endoglucanases"/>
    <property type="match status" value="1"/>
</dbReference>
<feature type="compositionally biased region" description="Basic residues" evidence="5">
    <location>
        <begin position="1"/>
        <end position="10"/>
    </location>
</feature>
<proteinExistence type="inferred from homology"/>
<evidence type="ECO:0000256" key="4">
    <source>
        <dbReference type="RuleBase" id="RU003495"/>
    </source>
</evidence>
<reference evidence="7 8" key="1">
    <citation type="submission" date="2020-05" db="EMBL/GenBank/DDBJ databases">
        <title>Ramlibacter rhizophilus sp. nov., isolated from rhizosphere soil of national flower Mugunghwa from South Korea.</title>
        <authorList>
            <person name="Zheng-Fei Y."/>
            <person name="Huan T."/>
        </authorList>
    </citation>
    <scope>NUCLEOTIDE SEQUENCE [LARGE SCALE GENOMIC DNA]</scope>
    <source>
        <strain evidence="7 8">H242</strain>
    </source>
</reference>
<dbReference type="CDD" id="cd22268">
    <property type="entry name" value="DPBB_RlpA-like"/>
    <property type="match status" value="1"/>
</dbReference>
<dbReference type="HAMAP" id="MF_02071">
    <property type="entry name" value="RlpA"/>
    <property type="match status" value="1"/>
</dbReference>
<dbReference type="InterPro" id="IPR012997">
    <property type="entry name" value="RplA"/>
</dbReference>
<keyword evidence="2 3" id="KW-0961">Cell wall biogenesis/degradation</keyword>
<accession>A0ABX6P756</accession>
<feature type="domain" description="RlpA-like protein double-psi beta-barrel" evidence="6">
    <location>
        <begin position="85"/>
        <end position="175"/>
    </location>
</feature>
<dbReference type="InterPro" id="IPR034718">
    <property type="entry name" value="RlpA"/>
</dbReference>
<protein>
    <recommendedName>
        <fullName evidence="3">Endolytic peptidoglycan transglycosylase RlpA</fullName>
        <ecNumber evidence="3">4.2.2.-</ecNumber>
    </recommendedName>
</protein>
<evidence type="ECO:0000259" key="6">
    <source>
        <dbReference type="Pfam" id="PF03330"/>
    </source>
</evidence>
<dbReference type="Gene3D" id="2.40.40.10">
    <property type="entry name" value="RlpA-like domain"/>
    <property type="match status" value="1"/>
</dbReference>
<gene>
    <name evidence="3" type="primary">rlpA</name>
    <name evidence="7" type="ORF">HK414_23400</name>
</gene>
<comment type="function">
    <text evidence="3">Lytic transglycosylase with a strong preference for naked glycan strands that lack stem peptides.</text>
</comment>
<dbReference type="EMBL" id="CP053418">
    <property type="protein sequence ID" value="QJW85908.1"/>
    <property type="molecule type" value="Genomic_DNA"/>
</dbReference>
<dbReference type="NCBIfam" id="TIGR00413">
    <property type="entry name" value="rlpA"/>
    <property type="match status" value="1"/>
</dbReference>
<dbReference type="PANTHER" id="PTHR34183:SF8">
    <property type="entry name" value="ENDOLYTIC PEPTIDOGLYCAN TRANSGLYCOSYLASE RLPA-RELATED"/>
    <property type="match status" value="1"/>
</dbReference>
<evidence type="ECO:0000313" key="8">
    <source>
        <dbReference type="Proteomes" id="UP000500826"/>
    </source>
</evidence>
<feature type="compositionally biased region" description="Basic and acidic residues" evidence="5">
    <location>
        <begin position="11"/>
        <end position="22"/>
    </location>
</feature>
<evidence type="ECO:0000256" key="1">
    <source>
        <dbReference type="ARBA" id="ARBA00023239"/>
    </source>
</evidence>
<keyword evidence="8" id="KW-1185">Reference proteome</keyword>
<comment type="similarity">
    <text evidence="3 4">Belongs to the RlpA family.</text>
</comment>
<dbReference type="PANTHER" id="PTHR34183">
    <property type="entry name" value="ENDOLYTIC PEPTIDOGLYCAN TRANSGLYCOSYLASE RLPA"/>
    <property type="match status" value="1"/>
</dbReference>
<organism evidence="7 8">
    <name type="scientific">Ramlibacter terrae</name>
    <dbReference type="NCBI Taxonomy" id="2732511"/>
    <lineage>
        <taxon>Bacteria</taxon>
        <taxon>Pseudomonadati</taxon>
        <taxon>Pseudomonadota</taxon>
        <taxon>Betaproteobacteria</taxon>
        <taxon>Burkholderiales</taxon>
        <taxon>Comamonadaceae</taxon>
        <taxon>Ramlibacter</taxon>
    </lineage>
</organism>
<dbReference type="EC" id="4.2.2.-" evidence="3"/>
<dbReference type="Proteomes" id="UP000500826">
    <property type="component" value="Chromosome"/>
</dbReference>
<keyword evidence="1 3" id="KW-0456">Lyase</keyword>
<dbReference type="InterPro" id="IPR009009">
    <property type="entry name" value="RlpA-like_DPBB"/>
</dbReference>
<evidence type="ECO:0000313" key="7">
    <source>
        <dbReference type="EMBL" id="QJW85908.1"/>
    </source>
</evidence>
<dbReference type="Pfam" id="PF03330">
    <property type="entry name" value="DPBB_1"/>
    <property type="match status" value="1"/>
</dbReference>
<evidence type="ECO:0000256" key="5">
    <source>
        <dbReference type="SAM" id="MobiDB-lite"/>
    </source>
</evidence>
<evidence type="ECO:0000256" key="3">
    <source>
        <dbReference type="HAMAP-Rule" id="MF_02071"/>
    </source>
</evidence>
<name>A0ABX6P756_9BURK</name>
<feature type="region of interest" description="Disordered" evidence="5">
    <location>
        <begin position="1"/>
        <end position="22"/>
    </location>
</feature>
<sequence length="184" mass="20081">MPAPARRRRARDPLLHDEPVRTRSRDLPETRLAGLSGAWRLLVLPLAFAALQWAPVTVASELTEPLAQAVAGAIAEPAVEAEESVHGEASWYGPRFHGRPTASGERFDREALTAAHRSLPFGTVVRVENLRTGDSVDVRINDRGPHGKRSRIIDLSEAAGRVLGIGRRSGVAPVRLTIVKSERR</sequence>
<dbReference type="InterPro" id="IPR036908">
    <property type="entry name" value="RlpA-like_sf"/>
</dbReference>
<evidence type="ECO:0000256" key="2">
    <source>
        <dbReference type="ARBA" id="ARBA00023316"/>
    </source>
</evidence>